<dbReference type="Proteomes" id="UP000676336">
    <property type="component" value="Unassembled WGS sequence"/>
</dbReference>
<dbReference type="EMBL" id="CAJOBI010350132">
    <property type="protein sequence ID" value="CAF5220661.1"/>
    <property type="molecule type" value="Genomic_DNA"/>
</dbReference>
<name>A0A8S3JM12_9BILA</name>
<evidence type="ECO:0000313" key="1">
    <source>
        <dbReference type="EMBL" id="CAF5220661.1"/>
    </source>
</evidence>
<sequence>MIREEKQLVAEAAAAIAESAKLIEKSARTKTTTIQNDAIQSVATISVDNALSSNGNFDVSEIKLEQDDVSNALEQLNVADDKIDNSYDDLSDLIDNI</sequence>
<accession>A0A8S3JM12</accession>
<protein>
    <submittedName>
        <fullName evidence="1">Uncharacterized protein</fullName>
    </submittedName>
</protein>
<reference evidence="1" key="1">
    <citation type="submission" date="2021-02" db="EMBL/GenBank/DDBJ databases">
        <authorList>
            <person name="Nowell W R."/>
        </authorList>
    </citation>
    <scope>NUCLEOTIDE SEQUENCE</scope>
</reference>
<evidence type="ECO:0000313" key="2">
    <source>
        <dbReference type="Proteomes" id="UP000676336"/>
    </source>
</evidence>
<gene>
    <name evidence="1" type="ORF">SMN809_LOCUS81997</name>
</gene>
<comment type="caution">
    <text evidence="1">The sequence shown here is derived from an EMBL/GenBank/DDBJ whole genome shotgun (WGS) entry which is preliminary data.</text>
</comment>
<organism evidence="1 2">
    <name type="scientific">Rotaria magnacalcarata</name>
    <dbReference type="NCBI Taxonomy" id="392030"/>
    <lineage>
        <taxon>Eukaryota</taxon>
        <taxon>Metazoa</taxon>
        <taxon>Spiralia</taxon>
        <taxon>Gnathifera</taxon>
        <taxon>Rotifera</taxon>
        <taxon>Eurotatoria</taxon>
        <taxon>Bdelloidea</taxon>
        <taxon>Philodinida</taxon>
        <taxon>Philodinidae</taxon>
        <taxon>Rotaria</taxon>
    </lineage>
</organism>
<dbReference type="AlphaFoldDB" id="A0A8S3JM12"/>
<proteinExistence type="predicted"/>